<dbReference type="Proteomes" id="UP000053766">
    <property type="component" value="Unassembled WGS sequence"/>
</dbReference>
<reference evidence="1 2" key="1">
    <citation type="submission" date="2013-11" db="EMBL/GenBank/DDBJ databases">
        <title>Draft genome of the bovine lungworm Dictyocaulus viviparus.</title>
        <authorList>
            <person name="Mitreva M."/>
        </authorList>
    </citation>
    <scope>NUCLEOTIDE SEQUENCE [LARGE SCALE GENOMIC DNA]</scope>
    <source>
        <strain evidence="1 2">HannoverDv2000</strain>
    </source>
</reference>
<evidence type="ECO:0000313" key="2">
    <source>
        <dbReference type="Proteomes" id="UP000053766"/>
    </source>
</evidence>
<accession>A0A0D8XCJ0</accession>
<protein>
    <submittedName>
        <fullName evidence="1">Uncharacterized protein</fullName>
    </submittedName>
</protein>
<sequence length="76" mass="8677">MFGGSLTYRPSRWRVPNSHVRYSASVHIRMQNQVDGNRIPALMDVAKKSCGSVKLGSKHSVLKRQKNEYDSILFIE</sequence>
<dbReference type="AlphaFoldDB" id="A0A0D8XCJ0"/>
<keyword evidence="2" id="KW-1185">Reference proteome</keyword>
<name>A0A0D8XCJ0_DICVI</name>
<evidence type="ECO:0000313" key="1">
    <source>
        <dbReference type="EMBL" id="KJH42330.1"/>
    </source>
</evidence>
<reference evidence="2" key="2">
    <citation type="journal article" date="2016" name="Sci. Rep.">
        <title>Dictyocaulus viviparus genome, variome and transcriptome elucidate lungworm biology and support future intervention.</title>
        <authorList>
            <person name="McNulty S.N."/>
            <person name="Strube C."/>
            <person name="Rosa B.A."/>
            <person name="Martin J.C."/>
            <person name="Tyagi R."/>
            <person name="Choi Y.J."/>
            <person name="Wang Q."/>
            <person name="Hallsworth Pepin K."/>
            <person name="Zhang X."/>
            <person name="Ozersky P."/>
            <person name="Wilson R.K."/>
            <person name="Sternberg P.W."/>
            <person name="Gasser R.B."/>
            <person name="Mitreva M."/>
        </authorList>
    </citation>
    <scope>NUCLEOTIDE SEQUENCE [LARGE SCALE GENOMIC DNA]</scope>
    <source>
        <strain evidence="2">HannoverDv2000</strain>
    </source>
</reference>
<proteinExistence type="predicted"/>
<organism evidence="1 2">
    <name type="scientific">Dictyocaulus viviparus</name>
    <name type="common">Bovine lungworm</name>
    <dbReference type="NCBI Taxonomy" id="29172"/>
    <lineage>
        <taxon>Eukaryota</taxon>
        <taxon>Metazoa</taxon>
        <taxon>Ecdysozoa</taxon>
        <taxon>Nematoda</taxon>
        <taxon>Chromadorea</taxon>
        <taxon>Rhabditida</taxon>
        <taxon>Rhabditina</taxon>
        <taxon>Rhabditomorpha</taxon>
        <taxon>Strongyloidea</taxon>
        <taxon>Metastrongylidae</taxon>
        <taxon>Dictyocaulus</taxon>
    </lineage>
</organism>
<gene>
    <name evidence="1" type="ORF">DICVIV_11686</name>
</gene>
<dbReference type="EMBL" id="KN716679">
    <property type="protein sequence ID" value="KJH42330.1"/>
    <property type="molecule type" value="Genomic_DNA"/>
</dbReference>